<reference evidence="1" key="2">
    <citation type="journal article" date="2015" name="Fish Shellfish Immunol.">
        <title>Early steps in the European eel (Anguilla anguilla)-Vibrio vulnificus interaction in the gills: Role of the RtxA13 toxin.</title>
        <authorList>
            <person name="Callol A."/>
            <person name="Pajuelo D."/>
            <person name="Ebbesson L."/>
            <person name="Teles M."/>
            <person name="MacKenzie S."/>
            <person name="Amaro C."/>
        </authorList>
    </citation>
    <scope>NUCLEOTIDE SEQUENCE</scope>
</reference>
<dbReference type="EMBL" id="GBXM01088104">
    <property type="protein sequence ID" value="JAH20473.1"/>
    <property type="molecule type" value="Transcribed_RNA"/>
</dbReference>
<dbReference type="AlphaFoldDB" id="A0A0E9QWJ0"/>
<accession>A0A0E9QWJ0</accession>
<evidence type="ECO:0000313" key="1">
    <source>
        <dbReference type="EMBL" id="JAH20473.1"/>
    </source>
</evidence>
<proteinExistence type="predicted"/>
<organism evidence="1">
    <name type="scientific">Anguilla anguilla</name>
    <name type="common">European freshwater eel</name>
    <name type="synonym">Muraena anguilla</name>
    <dbReference type="NCBI Taxonomy" id="7936"/>
    <lineage>
        <taxon>Eukaryota</taxon>
        <taxon>Metazoa</taxon>
        <taxon>Chordata</taxon>
        <taxon>Craniata</taxon>
        <taxon>Vertebrata</taxon>
        <taxon>Euteleostomi</taxon>
        <taxon>Actinopterygii</taxon>
        <taxon>Neopterygii</taxon>
        <taxon>Teleostei</taxon>
        <taxon>Anguilliformes</taxon>
        <taxon>Anguillidae</taxon>
        <taxon>Anguilla</taxon>
    </lineage>
</organism>
<protein>
    <submittedName>
        <fullName evidence="1">Uncharacterized protein</fullName>
    </submittedName>
</protein>
<name>A0A0E9QWJ0_ANGAN</name>
<sequence length="38" mass="4629">MKVWIHLEVNVYDDINHGQILKFFHSLHPLKYGKHEEI</sequence>
<reference evidence="1" key="1">
    <citation type="submission" date="2014-11" db="EMBL/GenBank/DDBJ databases">
        <authorList>
            <person name="Amaro Gonzalez C."/>
        </authorList>
    </citation>
    <scope>NUCLEOTIDE SEQUENCE</scope>
</reference>